<dbReference type="GO" id="GO:0005524">
    <property type="term" value="F:ATP binding"/>
    <property type="evidence" value="ECO:0007669"/>
    <property type="project" value="UniProtKB-KW"/>
</dbReference>
<dbReference type="InterPro" id="IPR038718">
    <property type="entry name" value="SNF2-like_sf"/>
</dbReference>
<dbReference type="Pfam" id="PF00271">
    <property type="entry name" value="Helicase_C"/>
    <property type="match status" value="1"/>
</dbReference>
<dbReference type="Proteomes" id="UP000077671">
    <property type="component" value="Unassembled WGS sequence"/>
</dbReference>
<keyword evidence="3" id="KW-0067">ATP-binding</keyword>
<reference evidence="5" key="2">
    <citation type="journal article" date="2019" name="IMA Fungus">
        <title>Genome sequencing and comparison of five Tilletia species to identify candidate genes for the detection of regulated species infecting wheat.</title>
        <authorList>
            <person name="Nguyen H.D.T."/>
            <person name="Sultana T."/>
            <person name="Kesanakurti P."/>
            <person name="Hambleton S."/>
        </authorList>
    </citation>
    <scope>NUCLEOTIDE SEQUENCE</scope>
    <source>
        <strain evidence="5">DAOMC 238032</strain>
    </source>
</reference>
<feature type="region of interest" description="Disordered" evidence="4">
    <location>
        <begin position="470"/>
        <end position="492"/>
    </location>
</feature>
<dbReference type="Gene3D" id="3.40.50.300">
    <property type="entry name" value="P-loop containing nucleotide triphosphate hydrolases"/>
    <property type="match status" value="1"/>
</dbReference>
<protein>
    <submittedName>
        <fullName evidence="5">Uncharacterized protein</fullName>
    </submittedName>
</protein>
<feature type="compositionally biased region" description="Basic and acidic residues" evidence="4">
    <location>
        <begin position="1365"/>
        <end position="1376"/>
    </location>
</feature>
<dbReference type="PROSITE" id="PS51194">
    <property type="entry name" value="HELICASE_CTER"/>
    <property type="match status" value="1"/>
</dbReference>
<feature type="compositionally biased region" description="Acidic residues" evidence="4">
    <location>
        <begin position="371"/>
        <end position="387"/>
    </location>
</feature>
<feature type="region of interest" description="Disordered" evidence="4">
    <location>
        <begin position="1316"/>
        <end position="1397"/>
    </location>
</feature>
<dbReference type="GO" id="GO:0008094">
    <property type="term" value="F:ATP-dependent activity, acting on DNA"/>
    <property type="evidence" value="ECO:0007669"/>
    <property type="project" value="TreeGrafter"/>
</dbReference>
<sequence length="1397" mass="155657">MEEDGFEMLDGPPRFGSALTPTALAAGALVLELAGERKRTSAVEASRDQPRLLAFLSRSDSSTVWRTFDVDLADEQITLPWRTIRRRHDDDNDVAPIPLKRSAGNGTAALWALFVLIAQGKAEAEWTMEEESETAQRTTRYLLVIRVSIYAEEDGEAVARLAVKRESGQVSLASRRALARSETKDAIQNRKDLLYALRTDDAASKKQGFSMAAAVQAAPRWLLHDSDADAKFTLRELYNAIPSPPREPWRNVSERWQTLVKSLVRDDAPPGIRTKMFNYQRHTVAQLLVRELNAGVDPICDPRLIECTSLNGARFYVDGSNFTISRRRRALPDCSGSILSEHMGLGKTLECIALILSTRKQRAMLDPPGEVIDETPDNESDSDDEVQEAPPPFSFLCRPRPLHRPRANHRAPRVAMQQVQPLRIFRSYANVVCVPIELLRQWTDQLEEHLAVPPEITILGKESRKSHNRYDDDLLDVGGATGNGDDDEEEDELGIRSGNIDQVRRDGERGLRVLILRGNTGEIPPAAELATYDIILLTIRRLQAEWKRCGGLMLRYRGVGQKCQCALMSKKCTCQNKEEDAPVSPLMQCQFRRIIVDEGHVLASTTSNLVSMAKAMKCQSRLLVSGTPTANLVGTAHEDIGMGLPSSSSSQHKWTGAEARDLERVGRLMENFFLHPTFQPKSNHAAVDDDDGKRLAQRDWNRDVMAPLNIKSEIVAPDVGAVQRLRKIFARIFVRSGNEAKEEVNLPRCNAQVVELRMNSAERVTYNAIQALIALNNLSGAKGFHEKGNEKYRAQVIENIKLATFWFHSPETPELVEDALKRPEALYRPMQKEIDEQEAAFRQLRLAITEVDENGRPGGTLRYFSAATDPSIASWTAVKPVNDALPKNFTPEAIISVRRALDEVQYAGQGFGPEATLRSLRHYYDTMINTAFNGSGSEEDYDELFDPSPGVADPNKPVMPRYKMAKKKRNDRAVDYARITADRYVPPPVAKTQLQATSSTKLSWVINYVRRIPADEKVAIFSSMHNIRLAVANAFEVAQIEYAMHCPEVHKDEHGPALDRFRDKPIVRAVIMDFTTGGRGHNIQCASHCLLLEPVWNLDQELQAIKRFHRLGQKREVHVTTLVMRGSFEQEIMARRKTIKRQQADGSITTYMSGVSTSVGGRQTDILSDPTMRDFLSRARYVELEPDVEEEGTQRLPFTRLVHPMYPFAHYHPTTGQLMLEADDEDEEEPGGVRNSVVAPARRRVARALPASLANARIQNRAAIEAASAQPAVRVLPAERAQPSGNANANANRIGDGPANEARAVIELRDAIEVARAHQDQNQSQGRKPGRTGENGKNKGKSKGNKNNSPGAVAVAVARRSSAGVKRENSSLKEEEQQSPVPSPSKPGPSKKRARFA</sequence>
<dbReference type="InterPro" id="IPR049730">
    <property type="entry name" value="SNF2/RAD54-like_C"/>
</dbReference>
<dbReference type="SUPFAM" id="SSF52540">
    <property type="entry name" value="P-loop containing nucleoside triphosphate hydrolases"/>
    <property type="match status" value="2"/>
</dbReference>
<evidence type="ECO:0000256" key="1">
    <source>
        <dbReference type="ARBA" id="ARBA00022741"/>
    </source>
</evidence>
<dbReference type="GO" id="GO:0006281">
    <property type="term" value="P:DNA repair"/>
    <property type="evidence" value="ECO:0007669"/>
    <property type="project" value="TreeGrafter"/>
</dbReference>
<organism evidence="5 6">
    <name type="scientific">Tilletia caries</name>
    <name type="common">wheat bunt fungus</name>
    <dbReference type="NCBI Taxonomy" id="13290"/>
    <lineage>
        <taxon>Eukaryota</taxon>
        <taxon>Fungi</taxon>
        <taxon>Dikarya</taxon>
        <taxon>Basidiomycota</taxon>
        <taxon>Ustilaginomycotina</taxon>
        <taxon>Exobasidiomycetes</taxon>
        <taxon>Tilletiales</taxon>
        <taxon>Tilletiaceae</taxon>
        <taxon>Tilletia</taxon>
    </lineage>
</organism>
<dbReference type="SMART" id="SM00487">
    <property type="entry name" value="DEXDc"/>
    <property type="match status" value="1"/>
</dbReference>
<keyword evidence="1" id="KW-0547">Nucleotide-binding</keyword>
<dbReference type="PANTHER" id="PTHR45626">
    <property type="entry name" value="TRANSCRIPTION TERMINATION FACTOR 2-RELATED"/>
    <property type="match status" value="1"/>
</dbReference>
<dbReference type="CDD" id="cd18793">
    <property type="entry name" value="SF2_C_SNF"/>
    <property type="match status" value="1"/>
</dbReference>
<dbReference type="EMBL" id="LWDD02000057">
    <property type="protein sequence ID" value="KAE8264583.1"/>
    <property type="molecule type" value="Genomic_DNA"/>
</dbReference>
<dbReference type="PANTHER" id="PTHR45626:SF51">
    <property type="entry name" value="SNF2-RELATED DOMAIN-CONTAINING PROTEIN"/>
    <property type="match status" value="1"/>
</dbReference>
<name>A0A177VEJ7_9BASI</name>
<evidence type="ECO:0000256" key="3">
    <source>
        <dbReference type="ARBA" id="ARBA00022840"/>
    </source>
</evidence>
<dbReference type="Pfam" id="PF00176">
    <property type="entry name" value="SNF2-rel_dom"/>
    <property type="match status" value="1"/>
</dbReference>
<dbReference type="InterPro" id="IPR050628">
    <property type="entry name" value="SNF2_RAD54_helicase_TF"/>
</dbReference>
<feature type="region of interest" description="Disordered" evidence="4">
    <location>
        <begin position="366"/>
        <end position="400"/>
    </location>
</feature>
<dbReference type="InterPro" id="IPR027417">
    <property type="entry name" value="P-loop_NTPase"/>
</dbReference>
<proteinExistence type="predicted"/>
<dbReference type="InterPro" id="IPR001650">
    <property type="entry name" value="Helicase_C-like"/>
</dbReference>
<dbReference type="GO" id="GO:0016787">
    <property type="term" value="F:hydrolase activity"/>
    <property type="evidence" value="ECO:0007669"/>
    <property type="project" value="UniProtKB-KW"/>
</dbReference>
<dbReference type="GO" id="GO:0005634">
    <property type="term" value="C:nucleus"/>
    <property type="evidence" value="ECO:0007669"/>
    <property type="project" value="TreeGrafter"/>
</dbReference>
<feature type="compositionally biased region" description="Low complexity" evidence="4">
    <location>
        <begin position="1345"/>
        <end position="1364"/>
    </location>
</feature>
<keyword evidence="2" id="KW-0378">Hydrolase</keyword>
<accession>A0A177VEJ7</accession>
<dbReference type="InterPro" id="IPR014001">
    <property type="entry name" value="Helicase_ATP-bd"/>
</dbReference>
<gene>
    <name evidence="5" type="ORF">A4X03_0g840</name>
</gene>
<evidence type="ECO:0000256" key="2">
    <source>
        <dbReference type="ARBA" id="ARBA00022801"/>
    </source>
</evidence>
<dbReference type="InterPro" id="IPR000330">
    <property type="entry name" value="SNF2_N"/>
</dbReference>
<evidence type="ECO:0000313" key="5">
    <source>
        <dbReference type="EMBL" id="KAE8264583.1"/>
    </source>
</evidence>
<evidence type="ECO:0000313" key="6">
    <source>
        <dbReference type="Proteomes" id="UP000077671"/>
    </source>
</evidence>
<reference evidence="5" key="1">
    <citation type="submission" date="2016-04" db="EMBL/GenBank/DDBJ databases">
        <authorList>
            <person name="Nguyen H.D."/>
            <person name="Kesanakurti P."/>
            <person name="Cullis J."/>
            <person name="Levesque C.A."/>
            <person name="Hambleton S."/>
        </authorList>
    </citation>
    <scope>NUCLEOTIDE SEQUENCE</scope>
    <source>
        <strain evidence="5">DAOMC 238032</strain>
    </source>
</reference>
<dbReference type="Gene3D" id="3.40.50.10810">
    <property type="entry name" value="Tandem AAA-ATPase domain"/>
    <property type="match status" value="2"/>
</dbReference>
<comment type="caution">
    <text evidence="5">The sequence shown here is derived from an EMBL/GenBank/DDBJ whole genome shotgun (WGS) entry which is preliminary data.</text>
</comment>
<evidence type="ECO:0000256" key="4">
    <source>
        <dbReference type="SAM" id="MobiDB-lite"/>
    </source>
</evidence>